<evidence type="ECO:0000313" key="2">
    <source>
        <dbReference type="Proteomes" id="UP001516400"/>
    </source>
</evidence>
<dbReference type="EMBL" id="JABFTP020000185">
    <property type="protein sequence ID" value="KAL3287612.1"/>
    <property type="molecule type" value="Genomic_DNA"/>
</dbReference>
<dbReference type="Proteomes" id="UP001516400">
    <property type="component" value="Unassembled WGS sequence"/>
</dbReference>
<reference evidence="1 2" key="1">
    <citation type="journal article" date="2021" name="BMC Biol.">
        <title>Horizontally acquired antibacterial genes associated with adaptive radiation of ladybird beetles.</title>
        <authorList>
            <person name="Li H.S."/>
            <person name="Tang X.F."/>
            <person name="Huang Y.H."/>
            <person name="Xu Z.Y."/>
            <person name="Chen M.L."/>
            <person name="Du X.Y."/>
            <person name="Qiu B.Y."/>
            <person name="Chen P.T."/>
            <person name="Zhang W."/>
            <person name="Slipinski A."/>
            <person name="Escalona H.E."/>
            <person name="Waterhouse R.M."/>
            <person name="Zwick A."/>
            <person name="Pang H."/>
        </authorList>
    </citation>
    <scope>NUCLEOTIDE SEQUENCE [LARGE SCALE GENOMIC DNA]</scope>
    <source>
        <strain evidence="1">SYSU2018</strain>
    </source>
</reference>
<proteinExistence type="predicted"/>
<dbReference type="AlphaFoldDB" id="A0ABD2PA39"/>
<accession>A0ABD2PA39</accession>
<organism evidence="1 2">
    <name type="scientific">Cryptolaemus montrouzieri</name>
    <dbReference type="NCBI Taxonomy" id="559131"/>
    <lineage>
        <taxon>Eukaryota</taxon>
        <taxon>Metazoa</taxon>
        <taxon>Ecdysozoa</taxon>
        <taxon>Arthropoda</taxon>
        <taxon>Hexapoda</taxon>
        <taxon>Insecta</taxon>
        <taxon>Pterygota</taxon>
        <taxon>Neoptera</taxon>
        <taxon>Endopterygota</taxon>
        <taxon>Coleoptera</taxon>
        <taxon>Polyphaga</taxon>
        <taxon>Cucujiformia</taxon>
        <taxon>Coccinelloidea</taxon>
        <taxon>Coccinellidae</taxon>
        <taxon>Scymninae</taxon>
        <taxon>Scymnini</taxon>
        <taxon>Cryptolaemus</taxon>
    </lineage>
</organism>
<gene>
    <name evidence="1" type="ORF">HHI36_002081</name>
</gene>
<evidence type="ECO:0000313" key="1">
    <source>
        <dbReference type="EMBL" id="KAL3287612.1"/>
    </source>
</evidence>
<sequence>MALLQDTEILDHLWYNSNIHPYINAFKSLGLAARLIEQAESLPFFEISYKASILKINVLSSGLPKYAIMNHNDFNNIFNSYTHFYTDASVWKQPDSVGFGIYDPSLSLKLSGKLPDHWSICTGEMYAIGRAVEEIIERRVKLSILKLILLVQLTN</sequence>
<protein>
    <submittedName>
        <fullName evidence="1">Uncharacterized protein</fullName>
    </submittedName>
</protein>
<comment type="caution">
    <text evidence="1">The sequence shown here is derived from an EMBL/GenBank/DDBJ whole genome shotgun (WGS) entry which is preliminary data.</text>
</comment>
<name>A0ABD2PA39_9CUCU</name>
<keyword evidence="2" id="KW-1185">Reference proteome</keyword>